<dbReference type="InterPro" id="IPR016032">
    <property type="entry name" value="Sig_transdc_resp-reg_C-effctor"/>
</dbReference>
<evidence type="ECO:0000256" key="1">
    <source>
        <dbReference type="ARBA" id="ARBA00018672"/>
    </source>
</evidence>
<dbReference type="InterPro" id="IPR001867">
    <property type="entry name" value="OmpR/PhoB-type_DNA-bd"/>
</dbReference>
<dbReference type="SUPFAM" id="SSF52172">
    <property type="entry name" value="CheY-like"/>
    <property type="match status" value="1"/>
</dbReference>
<dbReference type="InterPro" id="IPR011006">
    <property type="entry name" value="CheY-like_superfamily"/>
</dbReference>
<dbReference type="Proteomes" id="UP000192790">
    <property type="component" value="Unassembled WGS sequence"/>
</dbReference>
<dbReference type="GO" id="GO:0005829">
    <property type="term" value="C:cytosol"/>
    <property type="evidence" value="ECO:0007669"/>
    <property type="project" value="TreeGrafter"/>
</dbReference>
<evidence type="ECO:0000256" key="7">
    <source>
        <dbReference type="ARBA" id="ARBA00024867"/>
    </source>
</evidence>
<dbReference type="GO" id="GO:0032993">
    <property type="term" value="C:protein-DNA complex"/>
    <property type="evidence" value="ECO:0007669"/>
    <property type="project" value="TreeGrafter"/>
</dbReference>
<evidence type="ECO:0000256" key="2">
    <source>
        <dbReference type="ARBA" id="ARBA00022553"/>
    </source>
</evidence>
<dbReference type="GO" id="GO:0006355">
    <property type="term" value="P:regulation of DNA-templated transcription"/>
    <property type="evidence" value="ECO:0007669"/>
    <property type="project" value="InterPro"/>
</dbReference>
<accession>A0A1W2AAG0</accession>
<name>A0A1W2AAG0_9FIRM</name>
<evidence type="ECO:0000256" key="9">
    <source>
        <dbReference type="PROSITE-ProRule" id="PRU01091"/>
    </source>
</evidence>
<evidence type="ECO:0000313" key="13">
    <source>
        <dbReference type="Proteomes" id="UP000192790"/>
    </source>
</evidence>
<dbReference type="InterPro" id="IPR001789">
    <property type="entry name" value="Sig_transdc_resp-reg_receiver"/>
</dbReference>
<feature type="domain" description="OmpR/PhoB-type" evidence="11">
    <location>
        <begin position="129"/>
        <end position="227"/>
    </location>
</feature>
<feature type="DNA-binding region" description="OmpR/PhoB-type" evidence="9">
    <location>
        <begin position="129"/>
        <end position="227"/>
    </location>
</feature>
<evidence type="ECO:0000256" key="5">
    <source>
        <dbReference type="ARBA" id="ARBA00023125"/>
    </source>
</evidence>
<keyword evidence="5 9" id="KW-0238">DNA-binding</keyword>
<dbReference type="PANTHER" id="PTHR48111:SF21">
    <property type="entry name" value="DNA-BINDING DUAL MASTER TRANSCRIPTIONAL REGULATOR RPAA"/>
    <property type="match status" value="1"/>
</dbReference>
<evidence type="ECO:0000256" key="4">
    <source>
        <dbReference type="ARBA" id="ARBA00023015"/>
    </source>
</evidence>
<dbReference type="PANTHER" id="PTHR48111">
    <property type="entry name" value="REGULATOR OF RPOS"/>
    <property type="match status" value="1"/>
</dbReference>
<feature type="domain" description="Response regulatory" evidence="10">
    <location>
        <begin position="3"/>
        <end position="119"/>
    </location>
</feature>
<dbReference type="InterPro" id="IPR039420">
    <property type="entry name" value="WalR-like"/>
</dbReference>
<comment type="function">
    <text evidence="7">May play the central regulatory role in sporulation. It may be an element of the effector pathway responsible for the activation of sporulation genes in response to nutritional stress. Spo0A may act in concert with spo0H (a sigma factor) to control the expression of some genes that are critical to the sporulation process.</text>
</comment>
<proteinExistence type="predicted"/>
<feature type="modified residue" description="4-aspartylphosphate" evidence="8">
    <location>
        <position position="52"/>
    </location>
</feature>
<evidence type="ECO:0000313" key="12">
    <source>
        <dbReference type="EMBL" id="SMC57248.1"/>
    </source>
</evidence>
<reference evidence="12 13" key="1">
    <citation type="submission" date="2017-04" db="EMBL/GenBank/DDBJ databases">
        <authorList>
            <person name="Afonso C.L."/>
            <person name="Miller P.J."/>
            <person name="Scott M.A."/>
            <person name="Spackman E."/>
            <person name="Goraichik I."/>
            <person name="Dimitrov K.M."/>
            <person name="Suarez D.L."/>
            <person name="Swayne D.E."/>
        </authorList>
    </citation>
    <scope>NUCLEOTIDE SEQUENCE [LARGE SCALE GENOMIC DNA]</scope>
    <source>
        <strain evidence="12 13">DSM 12816</strain>
    </source>
</reference>
<evidence type="ECO:0000256" key="6">
    <source>
        <dbReference type="ARBA" id="ARBA00023163"/>
    </source>
</evidence>
<dbReference type="FunFam" id="1.10.10.10:FF:000018">
    <property type="entry name" value="DNA-binding response regulator ResD"/>
    <property type="match status" value="1"/>
</dbReference>
<dbReference type="Pfam" id="PF00486">
    <property type="entry name" value="Trans_reg_C"/>
    <property type="match status" value="1"/>
</dbReference>
<protein>
    <recommendedName>
        <fullName evidence="1">Stage 0 sporulation protein A homolog</fullName>
    </recommendedName>
</protein>
<dbReference type="CDD" id="cd00383">
    <property type="entry name" value="trans_reg_C"/>
    <property type="match status" value="1"/>
</dbReference>
<dbReference type="STRING" id="1122930.SAMN02745168_1626"/>
<dbReference type="GO" id="GO:0000156">
    <property type="term" value="F:phosphorelay response regulator activity"/>
    <property type="evidence" value="ECO:0007669"/>
    <property type="project" value="TreeGrafter"/>
</dbReference>
<keyword evidence="6" id="KW-0804">Transcription</keyword>
<dbReference type="AlphaFoldDB" id="A0A1W2AAG0"/>
<dbReference type="GO" id="GO:0000976">
    <property type="term" value="F:transcription cis-regulatory region binding"/>
    <property type="evidence" value="ECO:0007669"/>
    <property type="project" value="TreeGrafter"/>
</dbReference>
<keyword evidence="4" id="KW-0805">Transcription regulation</keyword>
<dbReference type="OrthoDB" id="9802426at2"/>
<dbReference type="InterPro" id="IPR036388">
    <property type="entry name" value="WH-like_DNA-bd_sf"/>
</dbReference>
<dbReference type="RefSeq" id="WP_084234397.1">
    <property type="nucleotide sequence ID" value="NZ_FWXW01000003.1"/>
</dbReference>
<dbReference type="EMBL" id="FWXW01000003">
    <property type="protein sequence ID" value="SMC57248.1"/>
    <property type="molecule type" value="Genomic_DNA"/>
</dbReference>
<dbReference type="Gene3D" id="1.10.10.10">
    <property type="entry name" value="Winged helix-like DNA-binding domain superfamily/Winged helix DNA-binding domain"/>
    <property type="match status" value="1"/>
</dbReference>
<dbReference type="PROSITE" id="PS50110">
    <property type="entry name" value="RESPONSE_REGULATORY"/>
    <property type="match status" value="1"/>
</dbReference>
<evidence type="ECO:0000256" key="8">
    <source>
        <dbReference type="PROSITE-ProRule" id="PRU00169"/>
    </source>
</evidence>
<keyword evidence="13" id="KW-1185">Reference proteome</keyword>
<sequence length="230" mass="25570">MALIYCVEDDDSIRQLILYSLKSGGFQAKGFDSADALFESLREQIPALILLDIMLPGESGLQILKKLKVYPAYEYIPVIMLTAKTSEFDKVQGLDLGSDDYITKPFGVMELLSRIHAVLRRTGGGGEESRILSCCGILIDPERRLVTVNGSPCELTYKEFELLSYLVKNKGLVLSRDKIMNAVWGFDFAGESRTVDMHIKSLRQKISEAGGPDVIKTVRSVGYKIEEPPV</sequence>
<organism evidence="12 13">
    <name type="scientific">Papillibacter cinnamivorans DSM 12816</name>
    <dbReference type="NCBI Taxonomy" id="1122930"/>
    <lineage>
        <taxon>Bacteria</taxon>
        <taxon>Bacillati</taxon>
        <taxon>Bacillota</taxon>
        <taxon>Clostridia</taxon>
        <taxon>Eubacteriales</taxon>
        <taxon>Oscillospiraceae</taxon>
        <taxon>Papillibacter</taxon>
    </lineage>
</organism>
<dbReference type="SUPFAM" id="SSF46894">
    <property type="entry name" value="C-terminal effector domain of the bipartite response regulators"/>
    <property type="match status" value="1"/>
</dbReference>
<keyword evidence="3" id="KW-0902">Two-component regulatory system</keyword>
<dbReference type="SMART" id="SM00448">
    <property type="entry name" value="REC"/>
    <property type="match status" value="1"/>
</dbReference>
<keyword evidence="2 8" id="KW-0597">Phosphoprotein</keyword>
<dbReference type="SMART" id="SM00862">
    <property type="entry name" value="Trans_reg_C"/>
    <property type="match status" value="1"/>
</dbReference>
<dbReference type="Pfam" id="PF00072">
    <property type="entry name" value="Response_reg"/>
    <property type="match status" value="1"/>
</dbReference>
<gene>
    <name evidence="12" type="ORF">SAMN02745168_1626</name>
</gene>
<evidence type="ECO:0000256" key="3">
    <source>
        <dbReference type="ARBA" id="ARBA00023012"/>
    </source>
</evidence>
<dbReference type="Gene3D" id="6.10.250.690">
    <property type="match status" value="1"/>
</dbReference>
<dbReference type="Gene3D" id="3.40.50.2300">
    <property type="match status" value="1"/>
</dbReference>
<dbReference type="PROSITE" id="PS51755">
    <property type="entry name" value="OMPR_PHOB"/>
    <property type="match status" value="1"/>
</dbReference>
<evidence type="ECO:0000259" key="11">
    <source>
        <dbReference type="PROSITE" id="PS51755"/>
    </source>
</evidence>
<evidence type="ECO:0000259" key="10">
    <source>
        <dbReference type="PROSITE" id="PS50110"/>
    </source>
</evidence>